<dbReference type="SUPFAM" id="SSF53335">
    <property type="entry name" value="S-adenosyl-L-methionine-dependent methyltransferases"/>
    <property type="match status" value="1"/>
</dbReference>
<dbReference type="STRING" id="1392247.A0A3N4KQI4"/>
<dbReference type="Proteomes" id="UP000277580">
    <property type="component" value="Unassembled WGS sequence"/>
</dbReference>
<dbReference type="PANTHER" id="PTHR13393">
    <property type="entry name" value="SAM-DEPENDENT METHYLTRANSFERASE"/>
    <property type="match status" value="1"/>
</dbReference>
<proteinExistence type="predicted"/>
<reference evidence="3 4" key="1">
    <citation type="journal article" date="2018" name="Nat. Ecol. Evol.">
        <title>Pezizomycetes genomes reveal the molecular basis of ectomycorrhizal truffle lifestyle.</title>
        <authorList>
            <person name="Murat C."/>
            <person name="Payen T."/>
            <person name="Noel B."/>
            <person name="Kuo A."/>
            <person name="Morin E."/>
            <person name="Chen J."/>
            <person name="Kohler A."/>
            <person name="Krizsan K."/>
            <person name="Balestrini R."/>
            <person name="Da Silva C."/>
            <person name="Montanini B."/>
            <person name="Hainaut M."/>
            <person name="Levati E."/>
            <person name="Barry K.W."/>
            <person name="Belfiori B."/>
            <person name="Cichocki N."/>
            <person name="Clum A."/>
            <person name="Dockter R.B."/>
            <person name="Fauchery L."/>
            <person name="Guy J."/>
            <person name="Iotti M."/>
            <person name="Le Tacon F."/>
            <person name="Lindquist E.A."/>
            <person name="Lipzen A."/>
            <person name="Malagnac F."/>
            <person name="Mello A."/>
            <person name="Molinier V."/>
            <person name="Miyauchi S."/>
            <person name="Poulain J."/>
            <person name="Riccioni C."/>
            <person name="Rubini A."/>
            <person name="Sitrit Y."/>
            <person name="Splivallo R."/>
            <person name="Traeger S."/>
            <person name="Wang M."/>
            <person name="Zifcakova L."/>
            <person name="Wipf D."/>
            <person name="Zambonelli A."/>
            <person name="Paolocci F."/>
            <person name="Nowrousian M."/>
            <person name="Ottonello S."/>
            <person name="Baldrian P."/>
            <person name="Spatafora J.W."/>
            <person name="Henrissat B."/>
            <person name="Nagy L.G."/>
            <person name="Aury J.M."/>
            <person name="Wincker P."/>
            <person name="Grigoriev I.V."/>
            <person name="Bonfante P."/>
            <person name="Martin F.M."/>
        </authorList>
    </citation>
    <scope>NUCLEOTIDE SEQUENCE [LARGE SCALE GENOMIC DNA]</scope>
    <source>
        <strain evidence="3 4">CCBAS932</strain>
    </source>
</reference>
<dbReference type="GO" id="GO:0008168">
    <property type="term" value="F:methyltransferase activity"/>
    <property type="evidence" value="ECO:0007669"/>
    <property type="project" value="UniProtKB-KW"/>
</dbReference>
<evidence type="ECO:0008006" key="5">
    <source>
        <dbReference type="Google" id="ProtNLM"/>
    </source>
</evidence>
<evidence type="ECO:0000256" key="1">
    <source>
        <dbReference type="ARBA" id="ARBA00022603"/>
    </source>
</evidence>
<dbReference type="Gene3D" id="3.40.50.150">
    <property type="entry name" value="Vaccinia Virus protein VP39"/>
    <property type="match status" value="1"/>
</dbReference>
<keyword evidence="2" id="KW-0808">Transferase</keyword>
<dbReference type="InParanoid" id="A0A3N4KQI4"/>
<dbReference type="CDD" id="cd02440">
    <property type="entry name" value="AdoMet_MTases"/>
    <property type="match status" value="1"/>
</dbReference>
<dbReference type="InterPro" id="IPR029063">
    <property type="entry name" value="SAM-dependent_MTases_sf"/>
</dbReference>
<keyword evidence="4" id="KW-1185">Reference proteome</keyword>
<evidence type="ECO:0000256" key="2">
    <source>
        <dbReference type="ARBA" id="ARBA00022679"/>
    </source>
</evidence>
<evidence type="ECO:0000313" key="3">
    <source>
        <dbReference type="EMBL" id="RPB10641.1"/>
    </source>
</evidence>
<dbReference type="GO" id="GO:0005634">
    <property type="term" value="C:nucleus"/>
    <property type="evidence" value="ECO:0007669"/>
    <property type="project" value="TreeGrafter"/>
</dbReference>
<dbReference type="OrthoDB" id="514248at2759"/>
<sequence length="335" mass="36293">MHPRSPYAEYTDFAQLAQGYPSLAKQELTKCLLKRHFGLTVELPEDRLCPTVPNRLNYVLWMQDLIDSTSGGPTDDYDPSRKVVGLDIGTGASCIYPLLACASRPKWHMYGTDIDAASLRAARANVDRNADKVGGRITVLDSTADGPLFPPGIETLDFTMCNPPFYASAAEHAASAAAKALPPSSACTGSAGEMVYSGGGEVGFVARIIEESWVHGGGGGATWYSSMVGKLASLAPLVEMVKARTGNYAVTEFRQGATRRVCGEARGDVWSRKARRRKARGEMDVDVEGGEVKMGFRIEVMGGEVVVRWTRGTDHVLFESFCGMLRRCVKETPQV</sequence>
<keyword evidence="1" id="KW-0489">Methyltransferase</keyword>
<dbReference type="Pfam" id="PF05971">
    <property type="entry name" value="Methyltransf_10"/>
    <property type="match status" value="1"/>
</dbReference>
<evidence type="ECO:0000313" key="4">
    <source>
        <dbReference type="Proteomes" id="UP000277580"/>
    </source>
</evidence>
<dbReference type="InterPro" id="IPR010286">
    <property type="entry name" value="METTL16/RlmF"/>
</dbReference>
<dbReference type="GO" id="GO:0070475">
    <property type="term" value="P:rRNA base methylation"/>
    <property type="evidence" value="ECO:0007669"/>
    <property type="project" value="TreeGrafter"/>
</dbReference>
<protein>
    <recommendedName>
        <fullName evidence="5">U6 small nuclear RNA (adenine-(43)-N(6))-methyltransferase</fullName>
    </recommendedName>
</protein>
<gene>
    <name evidence="3" type="ORF">P167DRAFT_559671</name>
</gene>
<dbReference type="EMBL" id="ML119142">
    <property type="protein sequence ID" value="RPB10641.1"/>
    <property type="molecule type" value="Genomic_DNA"/>
</dbReference>
<dbReference type="PANTHER" id="PTHR13393:SF0">
    <property type="entry name" value="RNA N6-ADENOSINE-METHYLTRANSFERASE METTL16"/>
    <property type="match status" value="1"/>
</dbReference>
<name>A0A3N4KQI4_9PEZI</name>
<organism evidence="3 4">
    <name type="scientific">Morchella conica CCBAS932</name>
    <dbReference type="NCBI Taxonomy" id="1392247"/>
    <lineage>
        <taxon>Eukaryota</taxon>
        <taxon>Fungi</taxon>
        <taxon>Dikarya</taxon>
        <taxon>Ascomycota</taxon>
        <taxon>Pezizomycotina</taxon>
        <taxon>Pezizomycetes</taxon>
        <taxon>Pezizales</taxon>
        <taxon>Morchellaceae</taxon>
        <taxon>Morchella</taxon>
    </lineage>
</organism>
<dbReference type="AlphaFoldDB" id="A0A3N4KQI4"/>
<accession>A0A3N4KQI4</accession>